<feature type="binding site" evidence="4">
    <location>
        <position position="47"/>
    </location>
    <ligand>
        <name>Mg(2+)</name>
        <dbReference type="ChEBI" id="CHEBI:18420"/>
    </ligand>
</feature>
<dbReference type="GeneTree" id="ENSGT00940000156244"/>
<evidence type="ECO:0008006" key="8">
    <source>
        <dbReference type="Google" id="ProtNLM"/>
    </source>
</evidence>
<dbReference type="Gene3D" id="3.40.50.300">
    <property type="entry name" value="P-loop containing nucleotide triphosphate hydrolases"/>
    <property type="match status" value="1"/>
</dbReference>
<dbReference type="OMA" id="RLCCKGP"/>
<reference evidence="6" key="3">
    <citation type="submission" date="2025-08" db="UniProtKB">
        <authorList>
            <consortium name="Ensembl"/>
        </authorList>
    </citation>
    <scope>IDENTIFICATION</scope>
</reference>
<dbReference type="InParanoid" id="F7AZ78"/>
<feature type="binding site" evidence="3">
    <location>
        <begin position="143"/>
        <end position="146"/>
    </location>
    <ligand>
        <name>GTP</name>
        <dbReference type="ChEBI" id="CHEBI:37565"/>
    </ligand>
</feature>
<dbReference type="Proteomes" id="UP000008144">
    <property type="component" value="Chromosome 6"/>
</dbReference>
<feature type="binding site" evidence="4">
    <location>
        <position position="64"/>
    </location>
    <ligand>
        <name>Mg(2+)</name>
        <dbReference type="ChEBI" id="CHEBI:18420"/>
    </ligand>
</feature>
<dbReference type="InterPro" id="IPR027417">
    <property type="entry name" value="P-loop_NTPase"/>
</dbReference>
<evidence type="ECO:0000313" key="7">
    <source>
        <dbReference type="Proteomes" id="UP000008144"/>
    </source>
</evidence>
<dbReference type="Ensembl" id="ENSCINT00000019226.3">
    <property type="protein sequence ID" value="ENSCINP00000019226.3"/>
    <property type="gene ID" value="ENSCING00000009452.3"/>
</dbReference>
<dbReference type="InterPro" id="IPR042292">
    <property type="entry name" value="ARL15"/>
</dbReference>
<evidence type="ECO:0000313" key="6">
    <source>
        <dbReference type="Ensembl" id="ENSCINP00000019226.3"/>
    </source>
</evidence>
<dbReference type="SMART" id="SM00178">
    <property type="entry name" value="SAR"/>
    <property type="match status" value="1"/>
</dbReference>
<dbReference type="STRING" id="7719.ENSCINP00000019226"/>
<feature type="chain" id="PRO_5003348037" description="ADP-ribosylation factor-like protein 15" evidence="5">
    <location>
        <begin position="25"/>
        <end position="207"/>
    </location>
</feature>
<dbReference type="CDD" id="cd00878">
    <property type="entry name" value="Arf_Arl"/>
    <property type="match status" value="1"/>
</dbReference>
<evidence type="ECO:0000256" key="5">
    <source>
        <dbReference type="SAM" id="SignalP"/>
    </source>
</evidence>
<keyword evidence="4" id="KW-0460">Magnesium</keyword>
<keyword evidence="4" id="KW-0479">Metal-binding</keyword>
<sequence>YNNLFITLISLYLFSCSMFHCICCKDSPPELPVYNVICIGITNSGKSTLLKVLTHENSDTVVPTVGFNVKDIRLPNAVLKVKELGGGDNIRPYWGRYYTGVQGVVFVIDGMSTHDKLEELRPELMKALNSPELRSKPWLILCNKQDLEGASTDESVIEELQLRSRMKENESILVKSCSKTNVEGLRLNFESFGNELQRFYENEVGPM</sequence>
<dbReference type="SUPFAM" id="SSF52540">
    <property type="entry name" value="P-loop containing nucleoside triphosphate hydrolases"/>
    <property type="match status" value="1"/>
</dbReference>
<dbReference type="EMBL" id="EAAA01002242">
    <property type="status" value="NOT_ANNOTATED_CDS"/>
    <property type="molecule type" value="Genomic_DNA"/>
</dbReference>
<keyword evidence="1 3" id="KW-0547">Nucleotide-binding</keyword>
<proteinExistence type="predicted"/>
<keyword evidence="5" id="KW-0732">Signal</keyword>
<dbReference type="HOGENOM" id="CLU_040729_13_0_1"/>
<reference evidence="7" key="1">
    <citation type="journal article" date="2002" name="Science">
        <title>The draft genome of Ciona intestinalis: insights into chordate and vertebrate origins.</title>
        <authorList>
            <person name="Dehal P."/>
            <person name="Satou Y."/>
            <person name="Campbell R.K."/>
            <person name="Chapman J."/>
            <person name="Degnan B."/>
            <person name="De Tomaso A."/>
            <person name="Davidson B."/>
            <person name="Di Gregorio A."/>
            <person name="Gelpke M."/>
            <person name="Goodstein D.M."/>
            <person name="Harafuji N."/>
            <person name="Hastings K.E."/>
            <person name="Ho I."/>
            <person name="Hotta K."/>
            <person name="Huang W."/>
            <person name="Kawashima T."/>
            <person name="Lemaire P."/>
            <person name="Martinez D."/>
            <person name="Meinertzhagen I.A."/>
            <person name="Necula S."/>
            <person name="Nonaka M."/>
            <person name="Putnam N."/>
            <person name="Rash S."/>
            <person name="Saiga H."/>
            <person name="Satake M."/>
            <person name="Terry A."/>
            <person name="Yamada L."/>
            <person name="Wang H.G."/>
            <person name="Awazu S."/>
            <person name="Azumi K."/>
            <person name="Boore J."/>
            <person name="Branno M."/>
            <person name="Chin-Bow S."/>
            <person name="DeSantis R."/>
            <person name="Doyle S."/>
            <person name="Francino P."/>
            <person name="Keys D.N."/>
            <person name="Haga S."/>
            <person name="Hayashi H."/>
            <person name="Hino K."/>
            <person name="Imai K.S."/>
            <person name="Inaba K."/>
            <person name="Kano S."/>
            <person name="Kobayashi K."/>
            <person name="Kobayashi M."/>
            <person name="Lee B.I."/>
            <person name="Makabe K.W."/>
            <person name="Manohar C."/>
            <person name="Matassi G."/>
            <person name="Medina M."/>
            <person name="Mochizuki Y."/>
            <person name="Mount S."/>
            <person name="Morishita T."/>
            <person name="Miura S."/>
            <person name="Nakayama A."/>
            <person name="Nishizaka S."/>
            <person name="Nomoto H."/>
            <person name="Ohta F."/>
            <person name="Oishi K."/>
            <person name="Rigoutsos I."/>
            <person name="Sano M."/>
            <person name="Sasaki A."/>
            <person name="Sasakura Y."/>
            <person name="Shoguchi E."/>
            <person name="Shin-i T."/>
            <person name="Spagnuolo A."/>
            <person name="Stainier D."/>
            <person name="Suzuki M.M."/>
            <person name="Tassy O."/>
            <person name="Takatori N."/>
            <person name="Tokuoka M."/>
            <person name="Yagi K."/>
            <person name="Yoshizaki F."/>
            <person name="Wada S."/>
            <person name="Zhang C."/>
            <person name="Hyatt P.D."/>
            <person name="Larimer F."/>
            <person name="Detter C."/>
            <person name="Doggett N."/>
            <person name="Glavina T."/>
            <person name="Hawkins T."/>
            <person name="Richardson P."/>
            <person name="Lucas S."/>
            <person name="Kohara Y."/>
            <person name="Levine M."/>
            <person name="Satoh N."/>
            <person name="Rokhsar D.S."/>
        </authorList>
    </citation>
    <scope>NUCLEOTIDE SEQUENCE [LARGE SCALE GENOMIC DNA]</scope>
</reference>
<dbReference type="PRINTS" id="PR00328">
    <property type="entry name" value="SAR1GTPBP"/>
</dbReference>
<name>F7AZ78_CIOIN</name>
<keyword evidence="7" id="KW-1185">Reference proteome</keyword>
<evidence type="ECO:0000256" key="2">
    <source>
        <dbReference type="ARBA" id="ARBA00023134"/>
    </source>
</evidence>
<dbReference type="AlphaFoldDB" id="F7AZ78"/>
<feature type="signal peptide" evidence="5">
    <location>
        <begin position="1"/>
        <end position="24"/>
    </location>
</feature>
<dbReference type="InterPro" id="IPR006689">
    <property type="entry name" value="Small_GTPase_ARF/SAR"/>
</dbReference>
<dbReference type="PANTHER" id="PTHR46693">
    <property type="entry name" value="ADP-RIBOSYLATION FACTOR-LIKE PROTEIN 15"/>
    <property type="match status" value="1"/>
</dbReference>
<feature type="binding site" evidence="3">
    <location>
        <begin position="40"/>
        <end position="47"/>
    </location>
    <ligand>
        <name>GTP</name>
        <dbReference type="ChEBI" id="CHEBI:37565"/>
    </ligand>
</feature>
<dbReference type="SMART" id="SM00177">
    <property type="entry name" value="ARF"/>
    <property type="match status" value="1"/>
</dbReference>
<dbReference type="GO" id="GO:0003924">
    <property type="term" value="F:GTPase activity"/>
    <property type="evidence" value="ECO:0007669"/>
    <property type="project" value="InterPro"/>
</dbReference>
<evidence type="ECO:0000256" key="3">
    <source>
        <dbReference type="PIRSR" id="PIRSR606689-1"/>
    </source>
</evidence>
<feature type="binding site" evidence="3">
    <location>
        <position position="86"/>
    </location>
    <ligand>
        <name>GTP</name>
        <dbReference type="ChEBI" id="CHEBI:37565"/>
    </ligand>
</feature>
<organism evidence="6 7">
    <name type="scientific">Ciona intestinalis</name>
    <name type="common">Transparent sea squirt</name>
    <name type="synonym">Ascidia intestinalis</name>
    <dbReference type="NCBI Taxonomy" id="7719"/>
    <lineage>
        <taxon>Eukaryota</taxon>
        <taxon>Metazoa</taxon>
        <taxon>Chordata</taxon>
        <taxon>Tunicata</taxon>
        <taxon>Ascidiacea</taxon>
        <taxon>Phlebobranchia</taxon>
        <taxon>Cionidae</taxon>
        <taxon>Ciona</taxon>
    </lineage>
</organism>
<dbReference type="Pfam" id="PF00025">
    <property type="entry name" value="Arf"/>
    <property type="match status" value="1"/>
</dbReference>
<dbReference type="PROSITE" id="PS51417">
    <property type="entry name" value="ARF"/>
    <property type="match status" value="1"/>
</dbReference>
<evidence type="ECO:0000256" key="1">
    <source>
        <dbReference type="ARBA" id="ARBA00022741"/>
    </source>
</evidence>
<accession>F7AZ78</accession>
<reference evidence="6" key="2">
    <citation type="journal article" date="2008" name="Genome Biol.">
        <title>Improved genome assembly and evidence-based global gene model set for the chordate Ciona intestinalis: new insight into intron and operon populations.</title>
        <authorList>
            <person name="Satou Y."/>
            <person name="Mineta K."/>
            <person name="Ogasawara M."/>
            <person name="Sasakura Y."/>
            <person name="Shoguchi E."/>
            <person name="Ueno K."/>
            <person name="Yamada L."/>
            <person name="Matsumoto J."/>
            <person name="Wasserscheid J."/>
            <person name="Dewar K."/>
            <person name="Wiley G.B."/>
            <person name="Macmil S.L."/>
            <person name="Roe B.A."/>
            <person name="Zeller R.W."/>
            <person name="Hastings K.E."/>
            <person name="Lemaire P."/>
            <person name="Lindquist E."/>
            <person name="Endo T."/>
            <person name="Hotta K."/>
            <person name="Inaba K."/>
        </authorList>
    </citation>
    <scope>NUCLEOTIDE SEQUENCE [LARGE SCALE GENOMIC DNA]</scope>
    <source>
        <strain evidence="6">wild type</strain>
    </source>
</reference>
<keyword evidence="2 3" id="KW-0342">GTP-binding</keyword>
<dbReference type="GO" id="GO:0046872">
    <property type="term" value="F:metal ion binding"/>
    <property type="evidence" value="ECO:0007669"/>
    <property type="project" value="UniProtKB-KW"/>
</dbReference>
<dbReference type="GO" id="GO:0005525">
    <property type="term" value="F:GTP binding"/>
    <property type="evidence" value="ECO:0007669"/>
    <property type="project" value="UniProtKB-KW"/>
</dbReference>
<dbReference type="FunCoup" id="F7AZ78">
    <property type="interactions" value="1"/>
</dbReference>
<dbReference type="PANTHER" id="PTHR46693:SF1">
    <property type="entry name" value="ADP-RIBOSYLATION FACTOR-LIKE PROTEIN 15"/>
    <property type="match status" value="1"/>
</dbReference>
<protein>
    <recommendedName>
        <fullName evidence="8">ADP-ribosylation factor-like protein 15</fullName>
    </recommendedName>
</protein>
<evidence type="ECO:0000256" key="4">
    <source>
        <dbReference type="PIRSR" id="PIRSR606689-2"/>
    </source>
</evidence>
<reference evidence="6" key="4">
    <citation type="submission" date="2025-09" db="UniProtKB">
        <authorList>
            <consortium name="Ensembl"/>
        </authorList>
    </citation>
    <scope>IDENTIFICATION</scope>
</reference>